<dbReference type="SMART" id="SM00066">
    <property type="entry name" value="GAL4"/>
    <property type="match status" value="1"/>
</dbReference>
<dbReference type="CDD" id="cd00067">
    <property type="entry name" value="GAL4"/>
    <property type="match status" value="1"/>
</dbReference>
<feature type="region of interest" description="Disordered" evidence="3">
    <location>
        <begin position="973"/>
        <end position="1018"/>
    </location>
</feature>
<gene>
    <name evidence="5" type="ORF">PSFLO_04221</name>
</gene>
<evidence type="ECO:0000256" key="2">
    <source>
        <dbReference type="ARBA" id="ARBA00023242"/>
    </source>
</evidence>
<feature type="compositionally biased region" description="Basic and acidic residues" evidence="3">
    <location>
        <begin position="171"/>
        <end position="181"/>
    </location>
</feature>
<dbReference type="PANTHER" id="PTHR46910">
    <property type="entry name" value="TRANSCRIPTION FACTOR PDR1"/>
    <property type="match status" value="1"/>
</dbReference>
<feature type="region of interest" description="Disordered" evidence="3">
    <location>
        <begin position="835"/>
        <end position="937"/>
    </location>
</feature>
<dbReference type="OrthoDB" id="39175at2759"/>
<dbReference type="Pfam" id="PF04082">
    <property type="entry name" value="Fungal_trans"/>
    <property type="match status" value="1"/>
</dbReference>
<dbReference type="SUPFAM" id="SSF57701">
    <property type="entry name" value="Zn2/Cys6 DNA-binding domain"/>
    <property type="match status" value="1"/>
</dbReference>
<dbReference type="CDD" id="cd12148">
    <property type="entry name" value="fungal_TF_MHR"/>
    <property type="match status" value="1"/>
</dbReference>
<feature type="compositionally biased region" description="Basic and acidic residues" evidence="3">
    <location>
        <begin position="985"/>
        <end position="996"/>
    </location>
</feature>
<evidence type="ECO:0000256" key="1">
    <source>
        <dbReference type="ARBA" id="ARBA00022723"/>
    </source>
</evidence>
<dbReference type="GO" id="GO:0008270">
    <property type="term" value="F:zinc ion binding"/>
    <property type="evidence" value="ECO:0007669"/>
    <property type="project" value="InterPro"/>
</dbReference>
<feature type="compositionally biased region" description="Polar residues" evidence="3">
    <location>
        <begin position="33"/>
        <end position="45"/>
    </location>
</feature>
<reference evidence="5 6" key="1">
    <citation type="submission" date="2018-03" db="EMBL/GenBank/DDBJ databases">
        <authorList>
            <person name="Guldener U."/>
        </authorList>
    </citation>
    <scope>NUCLEOTIDE SEQUENCE [LARGE SCALE GENOMIC DNA]</scope>
    <source>
        <strain evidence="5 6">DAOM196992</strain>
    </source>
</reference>
<feature type="domain" description="Zn(2)-C6 fungal-type" evidence="4">
    <location>
        <begin position="78"/>
        <end position="107"/>
    </location>
</feature>
<dbReference type="Gene3D" id="4.10.240.10">
    <property type="entry name" value="Zn(2)-C6 fungal-type DNA-binding domain"/>
    <property type="match status" value="1"/>
</dbReference>
<dbReference type="AlphaFoldDB" id="A0A5C3F341"/>
<dbReference type="InterPro" id="IPR007219">
    <property type="entry name" value="XnlR_reg_dom"/>
</dbReference>
<dbReference type="GO" id="GO:0003677">
    <property type="term" value="F:DNA binding"/>
    <property type="evidence" value="ECO:0007669"/>
    <property type="project" value="InterPro"/>
</dbReference>
<dbReference type="Proteomes" id="UP000323386">
    <property type="component" value="Unassembled WGS sequence"/>
</dbReference>
<evidence type="ECO:0000259" key="4">
    <source>
        <dbReference type="PROSITE" id="PS50048"/>
    </source>
</evidence>
<dbReference type="EMBL" id="OOIP01000011">
    <property type="protein sequence ID" value="SPO38742.1"/>
    <property type="molecule type" value="Genomic_DNA"/>
</dbReference>
<keyword evidence="1" id="KW-0479">Metal-binding</keyword>
<evidence type="ECO:0000313" key="6">
    <source>
        <dbReference type="Proteomes" id="UP000323386"/>
    </source>
</evidence>
<feature type="compositionally biased region" description="Polar residues" evidence="3">
    <location>
        <begin position="183"/>
        <end position="194"/>
    </location>
</feature>
<dbReference type="PANTHER" id="PTHR46910:SF1">
    <property type="entry name" value="MISCELLANEOUS ZN(II)2CYS6 TRANSCRIPTION FACTOR (EUROFUNG)-RELATED"/>
    <property type="match status" value="1"/>
</dbReference>
<proteinExistence type="predicted"/>
<evidence type="ECO:0000313" key="5">
    <source>
        <dbReference type="EMBL" id="SPO38742.1"/>
    </source>
</evidence>
<dbReference type="InterPro" id="IPR001138">
    <property type="entry name" value="Zn2Cys6_DnaBD"/>
</dbReference>
<sequence>MSPNGDSGVQGDFAMSASLFPLEDAGSAHSVPLEQSSPQSDSSRAMSEGAAPPSCSHQAEGSGSGSGSGSVRKRVYRACEVCRRKKVKCNGKKPCSHCIAFVEECHYADTKDRTAYSRRYVESLEQRLAKMEQAFLLSCDDQRLRLADGNASQSDAASPVTEMVAPPPLPKPKEEREDHSMDLNPSSVQPNSTGIDDRRDLGVLRPDRDHHLRYAGPGSTLALVTDLSEASSACAPGNPGGVAVGRTQYDSLFFGSNDASTFPPSSALGETGSITLPHRSVSDRFVQVFFDRIHPVFPVLCRDSFTAAYEGLFQAPSAASQTADVALLATVSALLACGELASCQLERGETGQNNVTEAPFCASGGFDASPLGSRAGAASSYFSQCHDLGLRCLAEPRIETVQLALLQAYYMASTGSPAKAWICAGHATRLAQDLGLHRNVDHATLSPQDRELRRRTWWCVYVMDRLLGISLGRPFGIEDDHIDAQLPFGDRDSLKLLMPGFIALICLTRQAGRVARTIAKLHQARVRGNVHAEVALLQKLRTHDAALDSWQASLPETLRSRDGSQDPADALTVQSCVAYSQLHTTRMHLQMTLLRDSNLLQTMSSIEQEKTDLARCTQTALHIIKATSRTARLMPPGHYLAEYSRYLIVAGGFLASSAAKDQQANAFQLLNEAEEAINSFRHLVPLHLAAAEHRRVLIGIVRGMRSRVGALGAATPLCMATQQDTARTGRSVKRGVTHPADLRRPLTGPPPAAMATSTAVMSEKRRRCTVSTYPVPLSHTAANTIGTARLGVGVEGGGGGGTTTPATFDVDWTLSFAAYDLGAYQRGCHPDLLHAPPSHHYQAQPSSTGGGGGETTMQTPRSHLDDVSSVRHGAPASTALSSQHHQLGGTPLLGASPYTPLNCAPSGMAGSSSPLFSPPSSTMHRAQETVQQQQQQANDSLFSPLSTFDLPLGYQYPQQPFSTHGPNMHESMIVQQQGPTPGGAEEQHRDAAERMQDASTAPPSSLAFFGQPANLDLH</sequence>
<dbReference type="InterPro" id="IPR050987">
    <property type="entry name" value="AtrR-like"/>
</dbReference>
<dbReference type="GO" id="GO:0006351">
    <property type="term" value="P:DNA-templated transcription"/>
    <property type="evidence" value="ECO:0007669"/>
    <property type="project" value="InterPro"/>
</dbReference>
<feature type="region of interest" description="Disordered" evidence="3">
    <location>
        <begin position="148"/>
        <end position="199"/>
    </location>
</feature>
<feature type="region of interest" description="Disordered" evidence="3">
    <location>
        <begin position="724"/>
        <end position="765"/>
    </location>
</feature>
<feature type="compositionally biased region" description="Low complexity" evidence="3">
    <location>
        <begin position="911"/>
        <end position="921"/>
    </location>
</feature>
<accession>A0A5C3F341</accession>
<name>A0A5C3F341_9BASI</name>
<dbReference type="InterPro" id="IPR036864">
    <property type="entry name" value="Zn2-C6_fun-type_DNA-bd_sf"/>
</dbReference>
<organism evidence="5 6">
    <name type="scientific">Pseudozyma flocculosa</name>
    <dbReference type="NCBI Taxonomy" id="84751"/>
    <lineage>
        <taxon>Eukaryota</taxon>
        <taxon>Fungi</taxon>
        <taxon>Dikarya</taxon>
        <taxon>Basidiomycota</taxon>
        <taxon>Ustilaginomycotina</taxon>
        <taxon>Ustilaginomycetes</taxon>
        <taxon>Ustilaginales</taxon>
        <taxon>Ustilaginaceae</taxon>
        <taxon>Pseudozyma</taxon>
    </lineage>
</organism>
<keyword evidence="6" id="KW-1185">Reference proteome</keyword>
<feature type="region of interest" description="Disordered" evidence="3">
    <location>
        <begin position="25"/>
        <end position="70"/>
    </location>
</feature>
<dbReference type="PROSITE" id="PS00463">
    <property type="entry name" value="ZN2_CY6_FUNGAL_1"/>
    <property type="match status" value="1"/>
</dbReference>
<protein>
    <recommendedName>
        <fullName evidence="4">Zn(2)-C6 fungal-type domain-containing protein</fullName>
    </recommendedName>
</protein>
<evidence type="ECO:0000256" key="3">
    <source>
        <dbReference type="SAM" id="MobiDB-lite"/>
    </source>
</evidence>
<dbReference type="GO" id="GO:0000981">
    <property type="term" value="F:DNA-binding transcription factor activity, RNA polymerase II-specific"/>
    <property type="evidence" value="ECO:0007669"/>
    <property type="project" value="InterPro"/>
</dbReference>
<keyword evidence="2" id="KW-0539">Nucleus</keyword>
<dbReference type="SMART" id="SM00906">
    <property type="entry name" value="Fungal_trans"/>
    <property type="match status" value="1"/>
</dbReference>
<dbReference type="PROSITE" id="PS50048">
    <property type="entry name" value="ZN2_CY6_FUNGAL_2"/>
    <property type="match status" value="1"/>
</dbReference>
<dbReference type="Pfam" id="PF00172">
    <property type="entry name" value="Zn_clus"/>
    <property type="match status" value="1"/>
</dbReference>